<comment type="caution">
    <text evidence="3">The sequence shown here is derived from an EMBL/GenBank/DDBJ whole genome shotgun (WGS) entry which is preliminary data.</text>
</comment>
<dbReference type="Proteomes" id="UP000271974">
    <property type="component" value="Unassembled WGS sequence"/>
</dbReference>
<feature type="transmembrane region" description="Helical" evidence="2">
    <location>
        <begin position="118"/>
        <end position="143"/>
    </location>
</feature>
<keyword evidence="2" id="KW-1133">Transmembrane helix</keyword>
<evidence type="ECO:0000313" key="4">
    <source>
        <dbReference type="Proteomes" id="UP000271974"/>
    </source>
</evidence>
<feature type="region of interest" description="Disordered" evidence="1">
    <location>
        <begin position="1"/>
        <end position="66"/>
    </location>
</feature>
<evidence type="ECO:0000313" key="3">
    <source>
        <dbReference type="EMBL" id="RUS85044.1"/>
    </source>
</evidence>
<feature type="compositionally biased region" description="Basic and acidic residues" evidence="1">
    <location>
        <begin position="55"/>
        <end position="65"/>
    </location>
</feature>
<protein>
    <submittedName>
        <fullName evidence="3">Uncharacterized protein</fullName>
    </submittedName>
</protein>
<keyword evidence="4" id="KW-1185">Reference proteome</keyword>
<accession>A0A433TU09</accession>
<feature type="transmembrane region" description="Helical" evidence="2">
    <location>
        <begin position="91"/>
        <end position="112"/>
    </location>
</feature>
<proteinExistence type="predicted"/>
<name>A0A433TU09_ELYCH</name>
<sequence length="221" mass="24680">MEPKPIQQDNRNRDTLLNITRRNSTQQPGMPQSTKQGSYTTGTVSTKMKQRKKEHPTEGSAEKPLPKVQVGNRMRSGVQQIQNSGDFLGRLGTLVTMVVSMISTTVVTVSSFVEGVYWKFGLLAALLLFVHLPVTIALIWMMFKARVKGIYKKVRPQKFVDTETIIIEAEVDDTKETLDSDPASVPSLENKKTKNKKITERNTGTTNSGFVADEHAQQTKN</sequence>
<reference evidence="3 4" key="1">
    <citation type="submission" date="2019-01" db="EMBL/GenBank/DDBJ databases">
        <title>A draft genome assembly of the solar-powered sea slug Elysia chlorotica.</title>
        <authorList>
            <person name="Cai H."/>
            <person name="Li Q."/>
            <person name="Fang X."/>
            <person name="Li J."/>
            <person name="Curtis N.E."/>
            <person name="Altenburger A."/>
            <person name="Shibata T."/>
            <person name="Feng M."/>
            <person name="Maeda T."/>
            <person name="Schwartz J.A."/>
            <person name="Shigenobu S."/>
            <person name="Lundholm N."/>
            <person name="Nishiyama T."/>
            <person name="Yang H."/>
            <person name="Hasebe M."/>
            <person name="Li S."/>
            <person name="Pierce S.K."/>
            <person name="Wang J."/>
        </authorList>
    </citation>
    <scope>NUCLEOTIDE SEQUENCE [LARGE SCALE GENOMIC DNA]</scope>
    <source>
        <strain evidence="3">EC2010</strain>
        <tissue evidence="3">Whole organism of an adult</tissue>
    </source>
</reference>
<feature type="compositionally biased region" description="Basic and acidic residues" evidence="1">
    <location>
        <begin position="212"/>
        <end position="221"/>
    </location>
</feature>
<evidence type="ECO:0000256" key="2">
    <source>
        <dbReference type="SAM" id="Phobius"/>
    </source>
</evidence>
<feature type="compositionally biased region" description="Polar residues" evidence="1">
    <location>
        <begin position="15"/>
        <end position="47"/>
    </location>
</feature>
<feature type="compositionally biased region" description="Basic and acidic residues" evidence="1">
    <location>
        <begin position="189"/>
        <end position="200"/>
    </location>
</feature>
<dbReference type="AlphaFoldDB" id="A0A433TU09"/>
<keyword evidence="2" id="KW-0472">Membrane</keyword>
<gene>
    <name evidence="3" type="ORF">EGW08_007181</name>
</gene>
<keyword evidence="2" id="KW-0812">Transmembrane</keyword>
<dbReference type="OrthoDB" id="6156090at2759"/>
<dbReference type="EMBL" id="RQTK01000184">
    <property type="protein sequence ID" value="RUS85044.1"/>
    <property type="molecule type" value="Genomic_DNA"/>
</dbReference>
<organism evidence="3 4">
    <name type="scientific">Elysia chlorotica</name>
    <name type="common">Eastern emerald elysia</name>
    <name type="synonym">Sea slug</name>
    <dbReference type="NCBI Taxonomy" id="188477"/>
    <lineage>
        <taxon>Eukaryota</taxon>
        <taxon>Metazoa</taxon>
        <taxon>Spiralia</taxon>
        <taxon>Lophotrochozoa</taxon>
        <taxon>Mollusca</taxon>
        <taxon>Gastropoda</taxon>
        <taxon>Heterobranchia</taxon>
        <taxon>Euthyneura</taxon>
        <taxon>Panpulmonata</taxon>
        <taxon>Sacoglossa</taxon>
        <taxon>Placobranchoidea</taxon>
        <taxon>Plakobranchidae</taxon>
        <taxon>Elysia</taxon>
    </lineage>
</organism>
<feature type="region of interest" description="Disordered" evidence="1">
    <location>
        <begin position="177"/>
        <end position="221"/>
    </location>
</feature>
<evidence type="ECO:0000256" key="1">
    <source>
        <dbReference type="SAM" id="MobiDB-lite"/>
    </source>
</evidence>